<accession>A0ACB9ZCV3</accession>
<protein>
    <submittedName>
        <fullName evidence="1">Uncharacterized protein</fullName>
    </submittedName>
</protein>
<reference evidence="1 2" key="1">
    <citation type="journal article" date="2022" name="New Phytol.">
        <title>Ecological generalism drives hyperdiversity of secondary metabolite gene clusters in xylarialean endophytes.</title>
        <authorList>
            <person name="Franco M.E.E."/>
            <person name="Wisecaver J.H."/>
            <person name="Arnold A.E."/>
            <person name="Ju Y.M."/>
            <person name="Slot J.C."/>
            <person name="Ahrendt S."/>
            <person name="Moore L.P."/>
            <person name="Eastman K.E."/>
            <person name="Scott K."/>
            <person name="Konkel Z."/>
            <person name="Mondo S.J."/>
            <person name="Kuo A."/>
            <person name="Hayes R.D."/>
            <person name="Haridas S."/>
            <person name="Andreopoulos B."/>
            <person name="Riley R."/>
            <person name="LaButti K."/>
            <person name="Pangilinan J."/>
            <person name="Lipzen A."/>
            <person name="Amirebrahimi M."/>
            <person name="Yan J."/>
            <person name="Adam C."/>
            <person name="Keymanesh K."/>
            <person name="Ng V."/>
            <person name="Louie K."/>
            <person name="Northen T."/>
            <person name="Drula E."/>
            <person name="Henrissat B."/>
            <person name="Hsieh H.M."/>
            <person name="Youens-Clark K."/>
            <person name="Lutzoni F."/>
            <person name="Miadlikowska J."/>
            <person name="Eastwood D.C."/>
            <person name="Hamelin R.C."/>
            <person name="Grigoriev I.V."/>
            <person name="U'Ren J.M."/>
        </authorList>
    </citation>
    <scope>NUCLEOTIDE SEQUENCE [LARGE SCALE GENOMIC DNA]</scope>
    <source>
        <strain evidence="1 2">CBS 119005</strain>
    </source>
</reference>
<organism evidence="1 2">
    <name type="scientific">Hypoxylon rubiginosum</name>
    <dbReference type="NCBI Taxonomy" id="110542"/>
    <lineage>
        <taxon>Eukaryota</taxon>
        <taxon>Fungi</taxon>
        <taxon>Dikarya</taxon>
        <taxon>Ascomycota</taxon>
        <taxon>Pezizomycotina</taxon>
        <taxon>Sordariomycetes</taxon>
        <taxon>Xylariomycetidae</taxon>
        <taxon>Xylariales</taxon>
        <taxon>Hypoxylaceae</taxon>
        <taxon>Hypoxylon</taxon>
    </lineage>
</organism>
<dbReference type="EMBL" id="MU393429">
    <property type="protein sequence ID" value="KAI4869574.1"/>
    <property type="molecule type" value="Genomic_DNA"/>
</dbReference>
<proteinExistence type="predicted"/>
<comment type="caution">
    <text evidence="1">The sequence shown here is derived from an EMBL/GenBank/DDBJ whole genome shotgun (WGS) entry which is preliminary data.</text>
</comment>
<evidence type="ECO:0000313" key="1">
    <source>
        <dbReference type="EMBL" id="KAI4869574.1"/>
    </source>
</evidence>
<sequence length="609" mass="67610">MATDWNKLKVIDLKAELKRLGLPQNGLKADLVARLEALETAASEEEASQTQDEVPDETEDANTEDTNGEPQKQQETTEVQEAADSTRVDSPINQAETEAEAEVMPAAQDTSEPTVIETQVPLAQSSSATPPQPAEMIQDSQKRKRRSLSPAPSAHETARKRAKQDDSYQEPQVVDSIPENVGEAEAPKAEVVDSTQALPGVEMDDTKDEGPAELEDQNGHTKDITMDDAQPTVEEPLADKPPSPEQPHTTLPADVERDVEPSIHPATSALYIKNFMRPLRPQAVKDHLLVLATPVGTSIDDSAIVDFYLDTIRTHAFVVFSTISAASRVRTTLHNCIWPDETNRKALWVDFIPPERFREWVDREQASTGGRGATNRYEVTYLHDDDGTLIVNLEEFDGATSTKQEPRGQAPEPERKLSIPTGPSRPFPGIEGAPTGPRGFQANRGGAMHPGRMARVEQPGLPTRAFPIVAYQPVSDEVAKRRLDALASAKTKYDVKDYGKDFRRYYFENGDLLVDRGPEIFLGIRPPHRERERQRERERFPGLPSRGRRGGRSRRNGMFHGVPRGGDRFRPGGSSTSGPNGRSRYSDDRGSYNRYSDDRGSRRDGYSRH</sequence>
<name>A0ACB9ZCV3_9PEZI</name>
<dbReference type="Proteomes" id="UP001497700">
    <property type="component" value="Unassembled WGS sequence"/>
</dbReference>
<evidence type="ECO:0000313" key="2">
    <source>
        <dbReference type="Proteomes" id="UP001497700"/>
    </source>
</evidence>
<gene>
    <name evidence="1" type="ORF">F4820DRAFT_406159</name>
</gene>
<keyword evidence="2" id="KW-1185">Reference proteome</keyword>